<dbReference type="InterPro" id="IPR015946">
    <property type="entry name" value="KH_dom-like_a/b"/>
</dbReference>
<comment type="caution">
    <text evidence="1">The sequence shown here is derived from an EMBL/GenBank/DDBJ whole genome shotgun (WGS) entry which is preliminary data.</text>
</comment>
<keyword evidence="2" id="KW-1185">Reference proteome</keyword>
<reference evidence="2" key="1">
    <citation type="submission" date="2019-10" db="EMBL/GenBank/DDBJ databases">
        <title>Streptomyces sp. nov., a novel actinobacterium isolated from alkaline environment.</title>
        <authorList>
            <person name="Golinska P."/>
        </authorList>
    </citation>
    <scope>NUCLEOTIDE SEQUENCE [LARGE SCALE GENOMIC DNA]</scope>
    <source>
        <strain evidence="2">DSM 42118</strain>
    </source>
</reference>
<evidence type="ECO:0000313" key="1">
    <source>
        <dbReference type="EMBL" id="MBB0247207.1"/>
    </source>
</evidence>
<dbReference type="InterPro" id="IPR003718">
    <property type="entry name" value="OsmC/Ohr_fam"/>
</dbReference>
<dbReference type="EMBL" id="VKHT01001474">
    <property type="protein sequence ID" value="MBB0247207.1"/>
    <property type="molecule type" value="Genomic_DNA"/>
</dbReference>
<accession>A0A7W3THZ3</accession>
<dbReference type="SUPFAM" id="SSF82784">
    <property type="entry name" value="OsmC-like"/>
    <property type="match status" value="1"/>
</dbReference>
<dbReference type="PANTHER" id="PTHR42830">
    <property type="entry name" value="OSMOTICALLY INDUCIBLE FAMILY PROTEIN"/>
    <property type="match status" value="1"/>
</dbReference>
<dbReference type="Gene3D" id="3.30.300.20">
    <property type="match status" value="1"/>
</dbReference>
<dbReference type="InterPro" id="IPR052707">
    <property type="entry name" value="OsmC_Ohr_Peroxiredoxin"/>
</dbReference>
<dbReference type="Proteomes" id="UP000538929">
    <property type="component" value="Unassembled WGS sequence"/>
</dbReference>
<gene>
    <name evidence="1" type="ORF">FNQ90_24560</name>
</gene>
<dbReference type="RefSeq" id="WP_182608425.1">
    <property type="nucleotide sequence ID" value="NZ_VKHT01001474.1"/>
</dbReference>
<name>A0A7W3THZ3_9ACTN</name>
<protein>
    <submittedName>
        <fullName evidence="1">OsmC family peroxiredoxin</fullName>
    </submittedName>
</protein>
<sequence length="116" mass="12558">PGASAPMYRGDRARWNPEQLLLASLAQCHMLSYLHQCADSGVVVTAYEDEPVGDLATRAGGGRFTEAVLRPRVEVAGEEMLEEARRLHAPASEACFIAASVAFPVRHEPTITVRPS</sequence>
<dbReference type="AlphaFoldDB" id="A0A7W3THZ3"/>
<evidence type="ECO:0000313" key="2">
    <source>
        <dbReference type="Proteomes" id="UP000538929"/>
    </source>
</evidence>
<organism evidence="1 2">
    <name type="scientific">Streptomyces alkaliphilus</name>
    <dbReference type="NCBI Taxonomy" id="1472722"/>
    <lineage>
        <taxon>Bacteria</taxon>
        <taxon>Bacillati</taxon>
        <taxon>Actinomycetota</taxon>
        <taxon>Actinomycetes</taxon>
        <taxon>Kitasatosporales</taxon>
        <taxon>Streptomycetaceae</taxon>
        <taxon>Streptomyces</taxon>
    </lineage>
</organism>
<dbReference type="Pfam" id="PF02566">
    <property type="entry name" value="OsmC"/>
    <property type="match status" value="1"/>
</dbReference>
<proteinExistence type="predicted"/>
<feature type="non-terminal residue" evidence="1">
    <location>
        <position position="1"/>
    </location>
</feature>
<dbReference type="PANTHER" id="PTHR42830:SF2">
    <property type="entry name" value="OSMC_OHR FAMILY PROTEIN"/>
    <property type="match status" value="1"/>
</dbReference>
<dbReference type="InterPro" id="IPR036102">
    <property type="entry name" value="OsmC/Ohrsf"/>
</dbReference>